<evidence type="ECO:0000259" key="6">
    <source>
        <dbReference type="PROSITE" id="PS50949"/>
    </source>
</evidence>
<dbReference type="KEGG" id="nml:Namu_1043"/>
<dbReference type="EMBL" id="CP001737">
    <property type="protein sequence ID" value="ACV77451.1"/>
    <property type="molecule type" value="Genomic_DNA"/>
</dbReference>
<dbReference type="PANTHER" id="PTHR46577:SF1">
    <property type="entry name" value="HTH-TYPE TRANSCRIPTIONAL REGULATORY PROTEIN GABR"/>
    <property type="match status" value="1"/>
</dbReference>
<evidence type="ECO:0000256" key="5">
    <source>
        <dbReference type="ARBA" id="ARBA00023163"/>
    </source>
</evidence>
<dbReference type="CDD" id="cd00609">
    <property type="entry name" value="AAT_like"/>
    <property type="match status" value="1"/>
</dbReference>
<keyword evidence="3" id="KW-0805">Transcription regulation</keyword>
<dbReference type="InterPro" id="IPR036390">
    <property type="entry name" value="WH_DNA-bd_sf"/>
</dbReference>
<evidence type="ECO:0000256" key="2">
    <source>
        <dbReference type="ARBA" id="ARBA00022898"/>
    </source>
</evidence>
<dbReference type="GO" id="GO:0008483">
    <property type="term" value="F:transaminase activity"/>
    <property type="evidence" value="ECO:0007669"/>
    <property type="project" value="UniProtKB-KW"/>
</dbReference>
<reference evidence="8" key="1">
    <citation type="submission" date="2009-09" db="EMBL/GenBank/DDBJ databases">
        <title>The complete genome of Nakamurella multipartita DSM 44233.</title>
        <authorList>
            <consortium name="US DOE Joint Genome Institute (JGI-PGF)"/>
            <person name="Lucas S."/>
            <person name="Copeland A."/>
            <person name="Lapidus A."/>
            <person name="Glavina del Rio T."/>
            <person name="Dalin E."/>
            <person name="Tice H."/>
            <person name="Bruce D."/>
            <person name="Goodwin L."/>
            <person name="Pitluck S."/>
            <person name="Kyrpides N."/>
            <person name="Mavromatis K."/>
            <person name="Ivanova N."/>
            <person name="Ovchinnikova G."/>
            <person name="Sims D."/>
            <person name="Meincke L."/>
            <person name="Brettin T."/>
            <person name="Detter J.C."/>
            <person name="Han C."/>
            <person name="Larimer F."/>
            <person name="Land M."/>
            <person name="Hauser L."/>
            <person name="Markowitz V."/>
            <person name="Cheng J.-F."/>
            <person name="Hugenholtz P."/>
            <person name="Woyke T."/>
            <person name="Wu D."/>
            <person name="Klenk H.-P."/>
            <person name="Eisen J.A."/>
        </authorList>
    </citation>
    <scope>NUCLEOTIDE SEQUENCE [LARGE SCALE GENOMIC DNA]</scope>
    <source>
        <strain evidence="8">ATCC 700099 / DSM 44233 / CIP 104796 / JCM 9543 / NBRC 105858 / Y-104</strain>
    </source>
</reference>
<evidence type="ECO:0000313" key="7">
    <source>
        <dbReference type="EMBL" id="ACV77451.1"/>
    </source>
</evidence>
<dbReference type="InterPro" id="IPR015424">
    <property type="entry name" value="PyrdxlP-dep_Trfase"/>
</dbReference>
<dbReference type="RefSeq" id="WP_015746365.1">
    <property type="nucleotide sequence ID" value="NC_013235.1"/>
</dbReference>
<keyword evidence="8" id="KW-1185">Reference proteome</keyword>
<dbReference type="eggNOG" id="COG1167">
    <property type="taxonomic scope" value="Bacteria"/>
</dbReference>
<reference evidence="7 8" key="2">
    <citation type="journal article" date="2010" name="Stand. Genomic Sci.">
        <title>Complete genome sequence of Nakamurella multipartita type strain (Y-104).</title>
        <authorList>
            <person name="Tice H."/>
            <person name="Mayilraj S."/>
            <person name="Sims D."/>
            <person name="Lapidus A."/>
            <person name="Nolan M."/>
            <person name="Lucas S."/>
            <person name="Glavina Del Rio T."/>
            <person name="Copeland A."/>
            <person name="Cheng J.F."/>
            <person name="Meincke L."/>
            <person name="Bruce D."/>
            <person name="Goodwin L."/>
            <person name="Pitluck S."/>
            <person name="Ivanova N."/>
            <person name="Mavromatis K."/>
            <person name="Ovchinnikova G."/>
            <person name="Pati A."/>
            <person name="Chen A."/>
            <person name="Palaniappan K."/>
            <person name="Land M."/>
            <person name="Hauser L."/>
            <person name="Chang Y.J."/>
            <person name="Jeffries C.D."/>
            <person name="Detter J.C."/>
            <person name="Brettin T."/>
            <person name="Rohde M."/>
            <person name="Goker M."/>
            <person name="Bristow J."/>
            <person name="Eisen J.A."/>
            <person name="Markowitz V."/>
            <person name="Hugenholtz P."/>
            <person name="Kyrpides N.C."/>
            <person name="Klenk H.P."/>
            <person name="Chen F."/>
        </authorList>
    </citation>
    <scope>NUCLEOTIDE SEQUENCE [LARGE SCALE GENOMIC DNA]</scope>
    <source>
        <strain evidence="8">ATCC 700099 / DSM 44233 / CIP 104796 / JCM 9543 / NBRC 105858 / Y-104</strain>
    </source>
</reference>
<dbReference type="InterPro" id="IPR004839">
    <property type="entry name" value="Aminotransferase_I/II_large"/>
</dbReference>
<dbReference type="SMART" id="SM00345">
    <property type="entry name" value="HTH_GNTR"/>
    <property type="match status" value="1"/>
</dbReference>
<keyword evidence="5" id="KW-0804">Transcription</keyword>
<dbReference type="Gene3D" id="1.10.10.10">
    <property type="entry name" value="Winged helix-like DNA-binding domain superfamily/Winged helix DNA-binding domain"/>
    <property type="match status" value="1"/>
</dbReference>
<dbReference type="OrthoDB" id="199743at2"/>
<dbReference type="InterPro" id="IPR000524">
    <property type="entry name" value="Tscrpt_reg_HTH_GntR"/>
</dbReference>
<dbReference type="Gene3D" id="3.40.640.10">
    <property type="entry name" value="Type I PLP-dependent aspartate aminotransferase-like (Major domain)"/>
    <property type="match status" value="1"/>
</dbReference>
<dbReference type="SUPFAM" id="SSF53383">
    <property type="entry name" value="PLP-dependent transferases"/>
    <property type="match status" value="1"/>
</dbReference>
<dbReference type="InterPro" id="IPR015421">
    <property type="entry name" value="PyrdxlP-dep_Trfase_major"/>
</dbReference>
<dbReference type="GO" id="GO:0030170">
    <property type="term" value="F:pyridoxal phosphate binding"/>
    <property type="evidence" value="ECO:0007669"/>
    <property type="project" value="InterPro"/>
</dbReference>
<dbReference type="PANTHER" id="PTHR46577">
    <property type="entry name" value="HTH-TYPE TRANSCRIPTIONAL REGULATORY PROTEIN GABR"/>
    <property type="match status" value="1"/>
</dbReference>
<keyword evidence="7" id="KW-0808">Transferase</keyword>
<dbReference type="InterPro" id="IPR036388">
    <property type="entry name" value="WH-like_DNA-bd_sf"/>
</dbReference>
<comment type="similarity">
    <text evidence="1">In the C-terminal section; belongs to the class-I pyridoxal-phosphate-dependent aminotransferase family.</text>
</comment>
<dbReference type="CDD" id="cd07377">
    <property type="entry name" value="WHTH_GntR"/>
    <property type="match status" value="1"/>
</dbReference>
<dbReference type="GO" id="GO:0003700">
    <property type="term" value="F:DNA-binding transcription factor activity"/>
    <property type="evidence" value="ECO:0007669"/>
    <property type="project" value="InterPro"/>
</dbReference>
<dbReference type="Pfam" id="PF00392">
    <property type="entry name" value="GntR"/>
    <property type="match status" value="1"/>
</dbReference>
<dbReference type="STRING" id="479431.Namu_1043"/>
<evidence type="ECO:0000256" key="4">
    <source>
        <dbReference type="ARBA" id="ARBA00023125"/>
    </source>
</evidence>
<dbReference type="InterPro" id="IPR051446">
    <property type="entry name" value="HTH_trans_reg/aminotransferase"/>
</dbReference>
<dbReference type="PROSITE" id="PS50949">
    <property type="entry name" value="HTH_GNTR"/>
    <property type="match status" value="1"/>
</dbReference>
<dbReference type="GO" id="GO:0003677">
    <property type="term" value="F:DNA binding"/>
    <property type="evidence" value="ECO:0007669"/>
    <property type="project" value="UniProtKB-KW"/>
</dbReference>
<keyword evidence="2" id="KW-0663">Pyridoxal phosphate</keyword>
<evidence type="ECO:0000313" key="8">
    <source>
        <dbReference type="Proteomes" id="UP000002218"/>
    </source>
</evidence>
<dbReference type="PRINTS" id="PR00035">
    <property type="entry name" value="HTHGNTR"/>
</dbReference>
<sequence length="486" mass="51511">MSTHLLSAGRLARDLADWRDDGQRPRPAFRALAERISVLAQDGRLPTGSGLPGERELATALQVSRTTVTAAYALLRERGYLDSRQGARSTVMLPVTQAAGSAVGYRFGVMNDPDDAVIDLSYAAPPALPAVGVAYREALASMPEQLAGHGLGVFGIRRLRQAVADRYTARGVPTRPDQILITHGAQQAMSLVVAVLTAPGDRVLIEHPTYPHVLESIAAAGGRAAPVPLLTDEGAAGWDLEGLRAAVRQLAPSLAYLVVDHHNPTGLTLGEAGRRELAGIARAGRMTLVVDESMAEIVLDGERMPPMAAFGPAISIGSASKLFWGGLRVGWVRADEATITRLATARAPLDLGVPPLEQLAVALLLEQADPLIAERTAQLRGRRAALTDALRAQLPDWRWLPGVGGMSLWVQLPRPVSSRLSAVAVEFGVVTTAGPRFGINGAFEQWARLPYVHEPDRLRAAVAGLAGAYRAVTAGAGVRPEPSVMV</sequence>
<dbReference type="InParanoid" id="C8XBI9"/>
<evidence type="ECO:0000256" key="3">
    <source>
        <dbReference type="ARBA" id="ARBA00023015"/>
    </source>
</evidence>
<keyword evidence="4" id="KW-0238">DNA-binding</keyword>
<feature type="domain" description="HTH gntR-type" evidence="6">
    <location>
        <begin position="26"/>
        <end position="95"/>
    </location>
</feature>
<dbReference type="SUPFAM" id="SSF46785">
    <property type="entry name" value="Winged helix' DNA-binding domain"/>
    <property type="match status" value="1"/>
</dbReference>
<accession>C8XBI9</accession>
<name>C8XBI9_NAKMY</name>
<dbReference type="Proteomes" id="UP000002218">
    <property type="component" value="Chromosome"/>
</dbReference>
<protein>
    <submittedName>
        <fullName evidence="7">Transcriptional regulator, GntR family with aminotransferase domain</fullName>
    </submittedName>
</protein>
<organism evidence="7 8">
    <name type="scientific">Nakamurella multipartita (strain ATCC 700099 / DSM 44233 / CIP 104796 / JCM 9543 / NBRC 105858 / Y-104)</name>
    <name type="common">Microsphaera multipartita</name>
    <dbReference type="NCBI Taxonomy" id="479431"/>
    <lineage>
        <taxon>Bacteria</taxon>
        <taxon>Bacillati</taxon>
        <taxon>Actinomycetota</taxon>
        <taxon>Actinomycetes</taxon>
        <taxon>Nakamurellales</taxon>
        <taxon>Nakamurellaceae</taxon>
        <taxon>Nakamurella</taxon>
    </lineage>
</organism>
<evidence type="ECO:0000256" key="1">
    <source>
        <dbReference type="ARBA" id="ARBA00005384"/>
    </source>
</evidence>
<dbReference type="Pfam" id="PF00155">
    <property type="entry name" value="Aminotran_1_2"/>
    <property type="match status" value="1"/>
</dbReference>
<dbReference type="HOGENOM" id="CLU_017584_0_0_11"/>
<dbReference type="AlphaFoldDB" id="C8XBI9"/>
<keyword evidence="7" id="KW-0032">Aminotransferase</keyword>
<proteinExistence type="inferred from homology"/>
<gene>
    <name evidence="7" type="ordered locus">Namu_1043</name>
</gene>